<keyword evidence="2" id="KW-1185">Reference proteome</keyword>
<reference evidence="1 2" key="1">
    <citation type="submission" date="2019-04" db="EMBL/GenBank/DDBJ databases">
        <title>Fungal friends and foes A comparative genomics study of 23 Aspergillus species from section Flavi.</title>
        <authorList>
            <consortium name="DOE Joint Genome Institute"/>
            <person name="Kjaerbolling I."/>
            <person name="Vesth T.C."/>
            <person name="Frisvad J.C."/>
            <person name="Nybo J.L."/>
            <person name="Theobald S."/>
            <person name="Kildgaard S."/>
            <person name="Petersen T.I."/>
            <person name="Kuo A."/>
            <person name="Sato A."/>
            <person name="Lyhne E.K."/>
            <person name="Kogle M.E."/>
            <person name="Wiebenga A."/>
            <person name="Kun R.S."/>
            <person name="Lubbers R.J."/>
            <person name="Makela M.R."/>
            <person name="Barry K."/>
            <person name="Chovatia M."/>
            <person name="Clum A."/>
            <person name="Daum C."/>
            <person name="Haridas S."/>
            <person name="He G."/>
            <person name="LaButti K."/>
            <person name="Lipzen A."/>
            <person name="Mondo S."/>
            <person name="Pangilinan J."/>
            <person name="Riley R."/>
            <person name="Salamov A."/>
            <person name="Simmons B.A."/>
            <person name="Magnuson J.K."/>
            <person name="Henrissat B."/>
            <person name="Mortensen U.H."/>
            <person name="Larsen T.O."/>
            <person name="De vries R.P."/>
            <person name="Grigoriev I.V."/>
            <person name="Machida M."/>
            <person name="Baker S.E."/>
            <person name="Andersen M.R."/>
        </authorList>
    </citation>
    <scope>NUCLEOTIDE SEQUENCE [LARGE SCALE GENOMIC DNA]</scope>
    <source>
        <strain evidence="1 2">CBS 117618</strain>
    </source>
</reference>
<organism evidence="1 2">
    <name type="scientific">Aspergillus parasiticus</name>
    <dbReference type="NCBI Taxonomy" id="5067"/>
    <lineage>
        <taxon>Eukaryota</taxon>
        <taxon>Fungi</taxon>
        <taxon>Dikarya</taxon>
        <taxon>Ascomycota</taxon>
        <taxon>Pezizomycotina</taxon>
        <taxon>Eurotiomycetes</taxon>
        <taxon>Eurotiomycetidae</taxon>
        <taxon>Eurotiales</taxon>
        <taxon>Aspergillaceae</taxon>
        <taxon>Aspergillus</taxon>
        <taxon>Aspergillus subgen. Circumdati</taxon>
    </lineage>
</organism>
<evidence type="ECO:0000313" key="1">
    <source>
        <dbReference type="EMBL" id="KAB8202757.1"/>
    </source>
</evidence>
<sequence>MLDSTECLSGSKQTQTLCYLTSEDLLTYQSRGFHNCCKCKGGCESNGATFTARCHLGYQSACCTTTPPPSRGLSARGPQAARTIPAHRRLYVGMFVCICIDRERM</sequence>
<accession>A0A5N6DCM4</accession>
<name>A0A5N6DCM4_ASPPA</name>
<dbReference type="EMBL" id="ML735000">
    <property type="protein sequence ID" value="KAB8202757.1"/>
    <property type="molecule type" value="Genomic_DNA"/>
</dbReference>
<dbReference type="VEuPathDB" id="FungiDB:BDV34DRAFT_200531"/>
<dbReference type="Proteomes" id="UP000326532">
    <property type="component" value="Unassembled WGS sequence"/>
</dbReference>
<dbReference type="AlphaFoldDB" id="A0A5N6DCM4"/>
<gene>
    <name evidence="1" type="ORF">BDV34DRAFT_200531</name>
</gene>
<evidence type="ECO:0000313" key="2">
    <source>
        <dbReference type="Proteomes" id="UP000326532"/>
    </source>
</evidence>
<proteinExistence type="predicted"/>
<protein>
    <submittedName>
        <fullName evidence="1">Uncharacterized protein</fullName>
    </submittedName>
</protein>